<accession>A0A843AKY1</accession>
<reference evidence="1" key="1">
    <citation type="submission" date="2020-10" db="EMBL/GenBank/DDBJ databases">
        <title>Dehalococcoides mccartyi of a TCE/Cr reducing biochatode.</title>
        <authorList>
            <person name="Matturro B."/>
        </authorList>
    </citation>
    <scope>NUCLEOTIDE SEQUENCE</scope>
    <source>
        <strain evidence="1">Bin2</strain>
    </source>
</reference>
<evidence type="ECO:0000313" key="2">
    <source>
        <dbReference type="Proteomes" id="UP000606900"/>
    </source>
</evidence>
<dbReference type="RefSeq" id="WP_276698606.1">
    <property type="nucleotide sequence ID" value="NZ_JADIIL010000014.1"/>
</dbReference>
<protein>
    <submittedName>
        <fullName evidence="1">Uncharacterized protein</fullName>
    </submittedName>
</protein>
<evidence type="ECO:0000313" key="1">
    <source>
        <dbReference type="EMBL" id="MBF4474568.1"/>
    </source>
</evidence>
<comment type="caution">
    <text evidence="1">The sequence shown here is derived from an EMBL/GenBank/DDBJ whole genome shotgun (WGS) entry which is preliminary data.</text>
</comment>
<sequence>MSLFWEKLIDDVSRAMESKCNTTRALCGLDMCTGLEDCALEPCLLHCHLKPLKDSTLNEANVKYKLVATEVSE</sequence>
<dbReference type="Proteomes" id="UP000606900">
    <property type="component" value="Unassembled WGS sequence"/>
</dbReference>
<dbReference type="AlphaFoldDB" id="A0A843AKY1"/>
<proteinExistence type="predicted"/>
<gene>
    <name evidence="1" type="ORF">ISP06_03725</name>
</gene>
<name>A0A843AKY1_METFO</name>
<organism evidence="1 2">
    <name type="scientific">Methanobacterium formicicum</name>
    <dbReference type="NCBI Taxonomy" id="2162"/>
    <lineage>
        <taxon>Archaea</taxon>
        <taxon>Methanobacteriati</taxon>
        <taxon>Methanobacteriota</taxon>
        <taxon>Methanomada group</taxon>
        <taxon>Methanobacteria</taxon>
        <taxon>Methanobacteriales</taxon>
        <taxon>Methanobacteriaceae</taxon>
        <taxon>Methanobacterium</taxon>
    </lineage>
</organism>
<dbReference type="EMBL" id="JADIIL010000014">
    <property type="protein sequence ID" value="MBF4474568.1"/>
    <property type="molecule type" value="Genomic_DNA"/>
</dbReference>